<evidence type="ECO:0000256" key="2">
    <source>
        <dbReference type="SAM" id="Phobius"/>
    </source>
</evidence>
<dbReference type="AlphaFoldDB" id="A0A0D2B2E8"/>
<evidence type="ECO:0000256" key="1">
    <source>
        <dbReference type="SAM" id="MobiDB-lite"/>
    </source>
</evidence>
<dbReference type="HOGENOM" id="CLU_012879_1_0_1"/>
<dbReference type="OrthoDB" id="5342924at2759"/>
<gene>
    <name evidence="3" type="ORF">PV08_07977</name>
</gene>
<dbReference type="GeneID" id="27335060"/>
<feature type="transmembrane region" description="Helical" evidence="2">
    <location>
        <begin position="217"/>
        <end position="239"/>
    </location>
</feature>
<dbReference type="Proteomes" id="UP000053328">
    <property type="component" value="Unassembled WGS sequence"/>
</dbReference>
<name>A0A0D2B2E8_9EURO</name>
<keyword evidence="2" id="KW-0812">Transmembrane</keyword>
<accession>A0A0D2B2E8</accession>
<keyword evidence="4" id="KW-1185">Reference proteome</keyword>
<feature type="region of interest" description="Disordered" evidence="1">
    <location>
        <begin position="66"/>
        <end position="88"/>
    </location>
</feature>
<sequence>MDYFGAGRRQSGHSSYAMLFNSASRSGELGSEHSMIPSDAATKRNYTVTSFTSAHDRKFEYTKFDFSNELPPSDPISTPQETPEQSKQAIRTGFWANSSKLLPHLVTTAVTAVVVGLNFRNVYWMDLMAPNVQILPGITQDGALNALQLAAKLHELLLVASLGTIVLHVAHAHLTGNHGLPLGLLTNAFSIGSGDFLRTKAFWTSAWTSKAHYWRFWLLSLLATILATLSGPSSAIAIIPSLDWFPVHHPFENEVLPYYVFNESTALWPERVTASSVNSADSGVDCLEAALTTQVQDICPAGDFRDLYSWAGNLLFVNSSTGSNVSIPDVRGDTRRVLSTQSCKSDFDGRASGMSLNTFITGALTQWWQFAQDNYNGLGLEVARPRLTLKNQIFAPRVEVMCNGFNYFTTTEVEDRKPVKFPSLTPNTTFSNRDFQLPYNGTYNATDVQWVKMPPGPDSPTLGAAVRIPWIYFTNASTTETRQATAIHACSIYAQWVPVYVWYEPRTSDQVSYYTQGELPSTCLDIPRVASVDSPTRNMTIDQQYADAINQPIPFSEGNIPAIQAMLNQLVFDEGVVAPTNQTGVVFKCPLVANVNGSDYIPATEEETRRSRATVISTMLAGVMTDGLARIAGNGIYPYSAAMFLTNRTDSSGGLVGRFVVSSAKGGQDESLNATSAEVNDWLSIDPEFARFGYGYRYQGSATAQFGIVILLIHVALATAHTAFILYKVLFAREGLVGSWTTVAELLALAINSSPSSRLQNTCAGVSTTKTWREEISVRETHTGHLELVVGPEDKARYRPPQAGLTYGHLVD</sequence>
<keyword evidence="2" id="KW-0472">Membrane</keyword>
<keyword evidence="2" id="KW-1133">Transmembrane helix</keyword>
<dbReference type="STRING" id="91928.A0A0D2B2E8"/>
<feature type="compositionally biased region" description="Polar residues" evidence="1">
    <location>
        <begin position="75"/>
        <end position="88"/>
    </location>
</feature>
<dbReference type="RefSeq" id="XP_016233006.1">
    <property type="nucleotide sequence ID" value="XM_016382303.1"/>
</dbReference>
<reference evidence="3 4" key="1">
    <citation type="submission" date="2015-01" db="EMBL/GenBank/DDBJ databases">
        <title>The Genome Sequence of Exophiala spinifera CBS89968.</title>
        <authorList>
            <consortium name="The Broad Institute Genomics Platform"/>
            <person name="Cuomo C."/>
            <person name="de Hoog S."/>
            <person name="Gorbushina A."/>
            <person name="Stielow B."/>
            <person name="Teixiera M."/>
            <person name="Abouelleil A."/>
            <person name="Chapman S.B."/>
            <person name="Priest M."/>
            <person name="Young S.K."/>
            <person name="Wortman J."/>
            <person name="Nusbaum C."/>
            <person name="Birren B."/>
        </authorList>
    </citation>
    <scope>NUCLEOTIDE SEQUENCE [LARGE SCALE GENOMIC DNA]</scope>
    <source>
        <strain evidence="3 4">CBS 89968</strain>
    </source>
</reference>
<evidence type="ECO:0000313" key="3">
    <source>
        <dbReference type="EMBL" id="KIW12790.1"/>
    </source>
</evidence>
<protein>
    <submittedName>
        <fullName evidence="3">Uncharacterized protein</fullName>
    </submittedName>
</protein>
<organism evidence="3 4">
    <name type="scientific">Exophiala spinifera</name>
    <dbReference type="NCBI Taxonomy" id="91928"/>
    <lineage>
        <taxon>Eukaryota</taxon>
        <taxon>Fungi</taxon>
        <taxon>Dikarya</taxon>
        <taxon>Ascomycota</taxon>
        <taxon>Pezizomycotina</taxon>
        <taxon>Eurotiomycetes</taxon>
        <taxon>Chaetothyriomycetidae</taxon>
        <taxon>Chaetothyriales</taxon>
        <taxon>Herpotrichiellaceae</taxon>
        <taxon>Exophiala</taxon>
    </lineage>
</organism>
<evidence type="ECO:0000313" key="4">
    <source>
        <dbReference type="Proteomes" id="UP000053328"/>
    </source>
</evidence>
<proteinExistence type="predicted"/>
<dbReference type="VEuPathDB" id="FungiDB:PV08_07977"/>
<dbReference type="EMBL" id="KN847497">
    <property type="protein sequence ID" value="KIW12790.1"/>
    <property type="molecule type" value="Genomic_DNA"/>
</dbReference>